<accession>A0A9Q9AL22</accession>
<name>A0A9Q9AL22_9PEZI</name>
<evidence type="ECO:0000259" key="1">
    <source>
        <dbReference type="Pfam" id="PF00724"/>
    </source>
</evidence>
<dbReference type="Pfam" id="PF00724">
    <property type="entry name" value="Oxidored_FMN"/>
    <property type="match status" value="1"/>
</dbReference>
<dbReference type="Proteomes" id="UP001056384">
    <property type="component" value="Chromosome 1"/>
</dbReference>
<keyword evidence="3" id="KW-1185">Reference proteome</keyword>
<protein>
    <submittedName>
        <fullName evidence="2">NADH:flavin oxidoreductase/NADH oxidase, aldolase-type TIM barrel, oxidoreductase Oye</fullName>
    </submittedName>
</protein>
<gene>
    <name evidence="2" type="ORF">Slin15195_G014070</name>
</gene>
<dbReference type="GO" id="GO:0010181">
    <property type="term" value="F:FMN binding"/>
    <property type="evidence" value="ECO:0007669"/>
    <property type="project" value="InterPro"/>
</dbReference>
<reference evidence="2" key="1">
    <citation type="submission" date="2022-06" db="EMBL/GenBank/DDBJ databases">
        <title>Complete genome sequences of two strains of the flax pathogen Septoria linicola.</title>
        <authorList>
            <person name="Lapalu N."/>
            <person name="Simon A."/>
            <person name="Demenou B."/>
            <person name="Paumier D."/>
            <person name="Guillot M.-P."/>
            <person name="Gout L."/>
            <person name="Valade R."/>
        </authorList>
    </citation>
    <scope>NUCLEOTIDE SEQUENCE</scope>
    <source>
        <strain evidence="2">SE15195</strain>
    </source>
</reference>
<dbReference type="AlphaFoldDB" id="A0A9Q9AL22"/>
<dbReference type="PANTHER" id="PTHR22893:SF91">
    <property type="entry name" value="NADPH DEHYDROGENASE 2-RELATED"/>
    <property type="match status" value="1"/>
</dbReference>
<dbReference type="FunFam" id="3.20.20.70:FF:000138">
    <property type="entry name" value="NADPH dehydrogenase 1"/>
    <property type="match status" value="1"/>
</dbReference>
<feature type="domain" description="NADH:flavin oxidoreductase/NADH oxidase N-terminal" evidence="1">
    <location>
        <begin position="9"/>
        <end position="341"/>
    </location>
</feature>
<dbReference type="InterPro" id="IPR045247">
    <property type="entry name" value="Oye-like"/>
</dbReference>
<proteinExistence type="predicted"/>
<dbReference type="EMBL" id="CP099418">
    <property type="protein sequence ID" value="USW48088.1"/>
    <property type="molecule type" value="Genomic_DNA"/>
</dbReference>
<organism evidence="2 3">
    <name type="scientific">Septoria linicola</name>
    <dbReference type="NCBI Taxonomy" id="215465"/>
    <lineage>
        <taxon>Eukaryota</taxon>
        <taxon>Fungi</taxon>
        <taxon>Dikarya</taxon>
        <taxon>Ascomycota</taxon>
        <taxon>Pezizomycotina</taxon>
        <taxon>Dothideomycetes</taxon>
        <taxon>Dothideomycetidae</taxon>
        <taxon>Mycosphaerellales</taxon>
        <taxon>Mycosphaerellaceae</taxon>
        <taxon>Septoria</taxon>
    </lineage>
</organism>
<dbReference type="Gene3D" id="3.20.20.70">
    <property type="entry name" value="Aldolase class I"/>
    <property type="match status" value="1"/>
</dbReference>
<dbReference type="SUPFAM" id="SSF51395">
    <property type="entry name" value="FMN-linked oxidoreductases"/>
    <property type="match status" value="1"/>
</dbReference>
<evidence type="ECO:0000313" key="2">
    <source>
        <dbReference type="EMBL" id="USW48088.1"/>
    </source>
</evidence>
<dbReference type="CDD" id="cd02933">
    <property type="entry name" value="OYE_like_FMN"/>
    <property type="match status" value="1"/>
</dbReference>
<dbReference type="InterPro" id="IPR013785">
    <property type="entry name" value="Aldolase_TIM"/>
</dbReference>
<dbReference type="PANTHER" id="PTHR22893">
    <property type="entry name" value="NADH OXIDOREDUCTASE-RELATED"/>
    <property type="match status" value="1"/>
</dbReference>
<dbReference type="InterPro" id="IPR001155">
    <property type="entry name" value="OxRdtase_FMN_N"/>
</dbReference>
<sequence>MGSAPPTSKLFEPVQLGNVKLSTRIALAPLTRFRAEDDHVILPLAQTYYEQRGCVPGTLLISEATLVSKQAGGYQNVPGIYTQEQIDAWKAVTKSVHSKGSYIYLQLWALGRVADPKVKQAEDSSDVVSSSAVPYQEGATVPRELNENEIQQYIKDYASAAKNAIEAGFDGVEIHAANGYLIDQFTQDTCNQRTDQWGGSVENRARFAIEVTKAVVQAVGSKRTGIRLSPFSDFQGMKMQDPVPQFNYLVEQLKGFQLAYLHLVESRISGNADIEATEKVEPFIQTYGTTSPILLAGGFKPDSAKRAVDEEFKDNNVVVVFGRYFIPNPDLVYRIQNDIPLTQYDRSTFYKPKAAEGYIDWEFSEQFKKEHKL</sequence>
<dbReference type="GO" id="GO:0003959">
    <property type="term" value="F:NADPH dehydrogenase activity"/>
    <property type="evidence" value="ECO:0007669"/>
    <property type="project" value="TreeGrafter"/>
</dbReference>
<evidence type="ECO:0000313" key="3">
    <source>
        <dbReference type="Proteomes" id="UP001056384"/>
    </source>
</evidence>